<dbReference type="CDD" id="cd19499">
    <property type="entry name" value="RecA-like_ClpB_Hsp104-like"/>
    <property type="match status" value="1"/>
</dbReference>
<evidence type="ECO:0000313" key="15">
    <source>
        <dbReference type="Proteomes" id="UP001206126"/>
    </source>
</evidence>
<keyword evidence="12" id="KW-0346">Stress response</keyword>
<dbReference type="SMART" id="SM01086">
    <property type="entry name" value="ClpB_D2-small"/>
    <property type="match status" value="1"/>
</dbReference>
<dbReference type="InterPro" id="IPR001270">
    <property type="entry name" value="ClpA/B"/>
</dbReference>
<keyword evidence="12" id="KW-0963">Cytoplasm</keyword>
<name>A0ABT2D674_9BURK</name>
<dbReference type="InterPro" id="IPR050130">
    <property type="entry name" value="ClpA_ClpB"/>
</dbReference>
<feature type="domain" description="Clp R" evidence="13">
    <location>
        <begin position="3"/>
        <end position="146"/>
    </location>
</feature>
<evidence type="ECO:0000256" key="11">
    <source>
        <dbReference type="RuleBase" id="RU004432"/>
    </source>
</evidence>
<evidence type="ECO:0000256" key="6">
    <source>
        <dbReference type="ARBA" id="ARBA00023054"/>
    </source>
</evidence>
<dbReference type="InterPro" id="IPR003593">
    <property type="entry name" value="AAA+_ATPase"/>
</dbReference>
<dbReference type="SMART" id="SM00382">
    <property type="entry name" value="AAA"/>
    <property type="match status" value="2"/>
</dbReference>
<dbReference type="Proteomes" id="UP001206126">
    <property type="component" value="Unassembled WGS sequence"/>
</dbReference>
<keyword evidence="5 11" id="KW-0067">ATP-binding</keyword>
<evidence type="ECO:0000256" key="4">
    <source>
        <dbReference type="ARBA" id="ARBA00022741"/>
    </source>
</evidence>
<dbReference type="Gene3D" id="1.10.1780.10">
    <property type="entry name" value="Clp, N-terminal domain"/>
    <property type="match status" value="1"/>
</dbReference>
<dbReference type="PANTHER" id="PTHR11638:SF18">
    <property type="entry name" value="HEAT SHOCK PROTEIN 104"/>
    <property type="match status" value="1"/>
</dbReference>
<feature type="coiled-coil region" evidence="12">
    <location>
        <begin position="412"/>
        <end position="526"/>
    </location>
</feature>
<keyword evidence="3 10" id="KW-0677">Repeat</keyword>
<dbReference type="InterPro" id="IPR017730">
    <property type="entry name" value="Chaperonin_ClpB"/>
</dbReference>
<organism evidence="14 15">
    <name type="scientific">Massilia agilis</name>
    <dbReference type="NCBI Taxonomy" id="1811226"/>
    <lineage>
        <taxon>Bacteria</taxon>
        <taxon>Pseudomonadati</taxon>
        <taxon>Pseudomonadota</taxon>
        <taxon>Betaproteobacteria</taxon>
        <taxon>Burkholderiales</taxon>
        <taxon>Oxalobacteraceae</taxon>
        <taxon>Telluria group</taxon>
        <taxon>Massilia</taxon>
    </lineage>
</organism>
<keyword evidence="6 12" id="KW-0175">Coiled coil</keyword>
<dbReference type="EMBL" id="JANUHB010000001">
    <property type="protein sequence ID" value="MCS0806818.1"/>
    <property type="molecule type" value="Genomic_DNA"/>
</dbReference>
<dbReference type="InterPro" id="IPR041546">
    <property type="entry name" value="ClpA/ClpB_AAA_lid"/>
</dbReference>
<comment type="caution">
    <text evidence="14">The sequence shown here is derived from an EMBL/GenBank/DDBJ whole genome shotgun (WGS) entry which is preliminary data.</text>
</comment>
<dbReference type="RefSeq" id="WP_258820590.1">
    <property type="nucleotide sequence ID" value="NZ_JANUHB010000001.1"/>
</dbReference>
<accession>A0ABT2D674</accession>
<proteinExistence type="inferred from homology"/>
<evidence type="ECO:0000256" key="12">
    <source>
        <dbReference type="RuleBase" id="RU362034"/>
    </source>
</evidence>
<dbReference type="InterPro" id="IPR019489">
    <property type="entry name" value="Clp_ATPase_C"/>
</dbReference>
<evidence type="ECO:0000313" key="14">
    <source>
        <dbReference type="EMBL" id="MCS0806818.1"/>
    </source>
</evidence>
<keyword evidence="15" id="KW-1185">Reference proteome</keyword>
<dbReference type="Pfam" id="PF10431">
    <property type="entry name" value="ClpB_D2-small"/>
    <property type="match status" value="1"/>
</dbReference>
<dbReference type="InterPro" id="IPR018368">
    <property type="entry name" value="ClpA/B_CS1"/>
</dbReference>
<gene>
    <name evidence="12 14" type="primary">clpB</name>
    <name evidence="14" type="ORF">NX774_02630</name>
</gene>
<evidence type="ECO:0000256" key="1">
    <source>
        <dbReference type="ARBA" id="ARBA00008675"/>
    </source>
</evidence>
<dbReference type="SUPFAM" id="SSF52540">
    <property type="entry name" value="P-loop containing nucleoside triphosphate hydrolases"/>
    <property type="match status" value="2"/>
</dbReference>
<keyword evidence="7 11" id="KW-0143">Chaperone</keyword>
<dbReference type="Gene3D" id="1.10.8.60">
    <property type="match status" value="1"/>
</dbReference>
<sequence length="866" mass="96575">MRQDKLTTKLQEALADAQSLAVGNDNPYIEPVHLLVALLNQDDGAARSLLQRAGVNVGGLTNALKGGLERLPKVSGTGGEIQVGRELMSLLNLADREAQKRGDQFLSSEMVLLALTEDKSEAGRLAREHGLARKALESAIQAVRGGESVNSQDAEGQREALKKYTLDLTERARMGKLDPVIGRDDEIRRAIQVLQRRTKNNPVLIGEPGVGKTAIVEGLAQRIVNGEVPDSLKGKRVLSLDLAALLAGAKYRGEFEERLKAVLKELAQDEGMTIVFIDEIHTMVGAGKAEGAMDAGNMLKPALARGELHCIGATTLDEYRKYIEKDAALERRFQKIIVDEPSVEATIAILRGLQEKYELHHKVEITDPAIIAAAELSHRYITDRFLPDKAIDLIDEAASKIKIEIDSKPEVMDKLERRLIQLKIEREAVRKETDEASMRRMELLDEEIARLEREYNDYEEVLKAEKAMVQGTTHIKEEIERIRQQMEEAKRQSNWQKVSELQYGRLPELERQLKQAEDTTVKTEEANPKLLRTQVGAEEIAEVVSRATGIPVSRMMQGERDKLLHIEQKLHERVVGQDEAITAVADAIRRSRAGLADPNRPYGSFMFLGPTGVGKTELCKALAAFLFDTEEALIRIDMSEFMEKHSVARLIGAPPGYVGYEEGGYLTEAVRRKPYSVILLDEIEKAHPDVFNVLLQVLDDGRMTDGQGRTVDFKNTVIVMTSNLGSHKIQSMDSDDPAVVKLAVMAEVRGHFRPEFINRIDEIVVFHALDEKNIGVIAKIQLQNLEQRLEKMDMRLDVSEAALQKIAEAGFDPVYGARPLKRAIQQQIENPLSKEILSGHFGPKDTIRVDTRGGELVFDKEVELAK</sequence>
<dbReference type="Pfam" id="PF00004">
    <property type="entry name" value="AAA"/>
    <property type="match status" value="1"/>
</dbReference>
<evidence type="ECO:0000256" key="9">
    <source>
        <dbReference type="ARBA" id="ARBA00026057"/>
    </source>
</evidence>
<dbReference type="Gene3D" id="3.40.50.300">
    <property type="entry name" value="P-loop containing nucleotide triphosphate hydrolases"/>
    <property type="match status" value="3"/>
</dbReference>
<dbReference type="InterPro" id="IPR027417">
    <property type="entry name" value="P-loop_NTPase"/>
</dbReference>
<dbReference type="SUPFAM" id="SSF81923">
    <property type="entry name" value="Double Clp-N motif"/>
    <property type="match status" value="1"/>
</dbReference>
<comment type="similarity">
    <text evidence="1 11">Belongs to the ClpA/ClpB family.</text>
</comment>
<evidence type="ECO:0000256" key="10">
    <source>
        <dbReference type="PROSITE-ProRule" id="PRU01251"/>
    </source>
</evidence>
<dbReference type="PROSITE" id="PS51903">
    <property type="entry name" value="CLP_R"/>
    <property type="match status" value="1"/>
</dbReference>
<dbReference type="NCBIfam" id="TIGR03346">
    <property type="entry name" value="chaperone_ClpB"/>
    <property type="match status" value="1"/>
</dbReference>
<dbReference type="PRINTS" id="PR00300">
    <property type="entry name" value="CLPPROTEASEA"/>
</dbReference>
<evidence type="ECO:0000256" key="2">
    <source>
        <dbReference type="ARBA" id="ARBA00017574"/>
    </source>
</evidence>
<protein>
    <recommendedName>
        <fullName evidence="2 12">Chaperone protein ClpB</fullName>
    </recommendedName>
</protein>
<evidence type="ECO:0000256" key="3">
    <source>
        <dbReference type="ARBA" id="ARBA00022737"/>
    </source>
</evidence>
<comment type="subcellular location">
    <subcellularLocation>
        <location evidence="12">Cytoplasm</location>
    </subcellularLocation>
</comment>
<dbReference type="InterPro" id="IPR036628">
    <property type="entry name" value="Clp_N_dom_sf"/>
</dbReference>
<evidence type="ECO:0000256" key="7">
    <source>
        <dbReference type="ARBA" id="ARBA00023186"/>
    </source>
</evidence>
<keyword evidence="4 11" id="KW-0547">Nucleotide-binding</keyword>
<dbReference type="PANTHER" id="PTHR11638">
    <property type="entry name" value="ATP-DEPENDENT CLP PROTEASE"/>
    <property type="match status" value="1"/>
</dbReference>
<dbReference type="PROSITE" id="PS00870">
    <property type="entry name" value="CLPAB_1"/>
    <property type="match status" value="1"/>
</dbReference>
<dbReference type="Pfam" id="PF02861">
    <property type="entry name" value="Clp_N"/>
    <property type="match status" value="1"/>
</dbReference>
<comment type="subunit">
    <text evidence="12">Homohexamer; The oligomerization is ATP-dependent.</text>
</comment>
<evidence type="ECO:0000256" key="5">
    <source>
        <dbReference type="ARBA" id="ARBA00022840"/>
    </source>
</evidence>
<dbReference type="CDD" id="cd00009">
    <property type="entry name" value="AAA"/>
    <property type="match status" value="1"/>
</dbReference>
<reference evidence="14 15" key="1">
    <citation type="submission" date="2022-08" db="EMBL/GenBank/DDBJ databases">
        <title>Reclassification of Massilia species as members of the genera Telluria, Duganella, Pseudoduganella, Mokoshia gen. nov. and Zemynaea gen. nov. using orthogonal and non-orthogonal genome-based approaches.</title>
        <authorList>
            <person name="Bowman J.P."/>
        </authorList>
    </citation>
    <scope>NUCLEOTIDE SEQUENCE [LARGE SCALE GENOMIC DNA]</scope>
    <source>
        <strain evidence="14 15">JCM 31605</strain>
    </source>
</reference>
<dbReference type="InterPro" id="IPR003959">
    <property type="entry name" value="ATPase_AAA_core"/>
</dbReference>
<evidence type="ECO:0000256" key="8">
    <source>
        <dbReference type="ARBA" id="ARBA00025613"/>
    </source>
</evidence>
<dbReference type="PROSITE" id="PS00871">
    <property type="entry name" value="CLPAB_2"/>
    <property type="match status" value="1"/>
</dbReference>
<dbReference type="Pfam" id="PF07724">
    <property type="entry name" value="AAA_2"/>
    <property type="match status" value="1"/>
</dbReference>
<dbReference type="InterPro" id="IPR004176">
    <property type="entry name" value="Clp_R_N"/>
</dbReference>
<evidence type="ECO:0000259" key="13">
    <source>
        <dbReference type="PROSITE" id="PS51903"/>
    </source>
</evidence>
<comment type="subunit">
    <text evidence="9">Homohexamer. The oligomerization is ATP-dependent.</text>
</comment>
<dbReference type="InterPro" id="IPR028299">
    <property type="entry name" value="ClpA/B_CS2"/>
</dbReference>
<comment type="function">
    <text evidence="8">Part of a stress-induced multi-chaperone system, it is involved in the recovery of the cell from heat-induced damage, in cooperation with DnaK, DnaJ and GrpE. Acts before DnaK, in the processing of protein aggregates. Protein binding stimulates the ATPase activity; ATP hydrolysis unfolds the denatured protein aggregates, which probably helps expose new hydrophobic binding sites on the surface of ClpB-bound aggregates, contributing to the solubilization and refolding of denatured protein aggregates by DnaK.</text>
</comment>
<dbReference type="Pfam" id="PF17871">
    <property type="entry name" value="AAA_lid_9"/>
    <property type="match status" value="1"/>
</dbReference>